<dbReference type="Proteomes" id="UP001055219">
    <property type="component" value="Unassembled WGS sequence"/>
</dbReference>
<sequence>MAPNKKMTTVTAADVFPALYMYLFLIIEPGIIWIALPLILVDPSHHFHSLAPAGLTSGPYFTTSPSSPPASFLQVWHTPQTRELLYLYVAAMAFSAVVEPMLLYLARYKLHDARDTELVATGVLLSFLAFDVFHAAANWAVVGSESLTGDMYAAINFWIPVVWVVIRSMWLLGVGRSVTHCKTE</sequence>
<keyword evidence="1" id="KW-0472">Membrane</keyword>
<protein>
    <submittedName>
        <fullName evidence="2">Uncharacterized protein</fullName>
    </submittedName>
</protein>
<feature type="transmembrane region" description="Helical" evidence="1">
    <location>
        <begin position="153"/>
        <end position="172"/>
    </location>
</feature>
<keyword evidence="1" id="KW-1133">Transmembrane helix</keyword>
<dbReference type="EMBL" id="JAGIXG020000026">
    <property type="protein sequence ID" value="KAI6780932.1"/>
    <property type="molecule type" value="Genomic_DNA"/>
</dbReference>
<evidence type="ECO:0000313" key="3">
    <source>
        <dbReference type="Proteomes" id="UP001055219"/>
    </source>
</evidence>
<gene>
    <name evidence="2" type="ORF">J7T54_003074</name>
</gene>
<dbReference type="OrthoDB" id="5136613at2759"/>
<keyword evidence="1" id="KW-0812">Transmembrane</keyword>
<evidence type="ECO:0000313" key="2">
    <source>
        <dbReference type="EMBL" id="KAI6780932.1"/>
    </source>
</evidence>
<dbReference type="AlphaFoldDB" id="A0A9Q0BCL3"/>
<evidence type="ECO:0000256" key="1">
    <source>
        <dbReference type="SAM" id="Phobius"/>
    </source>
</evidence>
<name>A0A9Q0BCL3_9HYPO</name>
<dbReference type="GeneID" id="75829579"/>
<proteinExistence type="predicted"/>
<reference evidence="2" key="2">
    <citation type="submission" date="2022-07" db="EMBL/GenBank/DDBJ databases">
        <authorList>
            <person name="Goncalves M.F.M."/>
            <person name="Hilario S."/>
            <person name="Van De Peer Y."/>
            <person name="Esteves A.C."/>
            <person name="Alves A."/>
        </authorList>
    </citation>
    <scope>NUCLEOTIDE SEQUENCE</scope>
    <source>
        <strain evidence="2">MUM 19.33</strain>
    </source>
</reference>
<reference evidence="2" key="1">
    <citation type="journal article" date="2021" name="J Fungi (Basel)">
        <title>Genomic and Metabolomic Analyses of the Marine Fungus Emericellopsis cladophorae: Insights into Saltwater Adaptability Mechanisms and Its Biosynthetic Potential.</title>
        <authorList>
            <person name="Goncalves M.F.M."/>
            <person name="Hilario S."/>
            <person name="Van de Peer Y."/>
            <person name="Esteves A.C."/>
            <person name="Alves A."/>
        </authorList>
    </citation>
    <scope>NUCLEOTIDE SEQUENCE</scope>
    <source>
        <strain evidence="2">MUM 19.33</strain>
    </source>
</reference>
<comment type="caution">
    <text evidence="2">The sequence shown here is derived from an EMBL/GenBank/DDBJ whole genome shotgun (WGS) entry which is preliminary data.</text>
</comment>
<feature type="transmembrane region" description="Helical" evidence="1">
    <location>
        <begin position="118"/>
        <end position="141"/>
    </location>
</feature>
<dbReference type="RefSeq" id="XP_051361788.1">
    <property type="nucleotide sequence ID" value="XM_051506878.1"/>
</dbReference>
<feature type="transmembrane region" description="Helical" evidence="1">
    <location>
        <begin position="85"/>
        <end position="106"/>
    </location>
</feature>
<organism evidence="2 3">
    <name type="scientific">Emericellopsis cladophorae</name>
    <dbReference type="NCBI Taxonomy" id="2686198"/>
    <lineage>
        <taxon>Eukaryota</taxon>
        <taxon>Fungi</taxon>
        <taxon>Dikarya</taxon>
        <taxon>Ascomycota</taxon>
        <taxon>Pezizomycotina</taxon>
        <taxon>Sordariomycetes</taxon>
        <taxon>Hypocreomycetidae</taxon>
        <taxon>Hypocreales</taxon>
        <taxon>Bionectriaceae</taxon>
        <taxon>Emericellopsis</taxon>
    </lineage>
</organism>
<keyword evidence="3" id="KW-1185">Reference proteome</keyword>
<accession>A0A9Q0BCL3</accession>
<feature type="transmembrane region" description="Helical" evidence="1">
    <location>
        <begin position="20"/>
        <end position="40"/>
    </location>
</feature>